<gene>
    <name evidence="1" type="ORF">GXP67_00470</name>
</gene>
<dbReference type="Gene3D" id="3.20.20.410">
    <property type="entry name" value="Protein of unknown function UPF0759"/>
    <property type="match status" value="1"/>
</dbReference>
<dbReference type="InterPro" id="IPR002763">
    <property type="entry name" value="DUF72"/>
</dbReference>
<dbReference type="PANTHER" id="PTHR30348:SF4">
    <property type="entry name" value="DUF72 DOMAIN-CONTAINING PROTEIN"/>
    <property type="match status" value="1"/>
</dbReference>
<dbReference type="KEGG" id="rhoz:GXP67_00470"/>
<dbReference type="EMBL" id="CP048222">
    <property type="protein sequence ID" value="QHT71837.1"/>
    <property type="molecule type" value="Genomic_DNA"/>
</dbReference>
<evidence type="ECO:0000313" key="1">
    <source>
        <dbReference type="EMBL" id="QHT71837.1"/>
    </source>
</evidence>
<dbReference type="InterPro" id="IPR036520">
    <property type="entry name" value="UPF0759_sf"/>
</dbReference>
<dbReference type="Pfam" id="PF01904">
    <property type="entry name" value="DUF72"/>
    <property type="match status" value="1"/>
</dbReference>
<protein>
    <submittedName>
        <fullName evidence="1">DUF72 domain-containing protein</fullName>
    </submittedName>
</protein>
<organism evidence="1 2">
    <name type="scientific">Rhodocytophaga rosea</name>
    <dbReference type="NCBI Taxonomy" id="2704465"/>
    <lineage>
        <taxon>Bacteria</taxon>
        <taxon>Pseudomonadati</taxon>
        <taxon>Bacteroidota</taxon>
        <taxon>Cytophagia</taxon>
        <taxon>Cytophagales</taxon>
        <taxon>Rhodocytophagaceae</taxon>
        <taxon>Rhodocytophaga</taxon>
    </lineage>
</organism>
<sequence length="56" mass="6743">MFYPFELKSADYLSYYATHFNATEINSSFYHFTMAKTIQKWLSLMPDSFRFAAKFH</sequence>
<name>A0A6C0GVE2_9BACT</name>
<keyword evidence="2" id="KW-1185">Reference proteome</keyword>
<dbReference type="AlphaFoldDB" id="A0A6C0GVE2"/>
<reference evidence="1 2" key="1">
    <citation type="submission" date="2020-01" db="EMBL/GenBank/DDBJ databases">
        <authorList>
            <person name="Kim M.K."/>
        </authorList>
    </citation>
    <scope>NUCLEOTIDE SEQUENCE [LARGE SCALE GENOMIC DNA]</scope>
    <source>
        <strain evidence="1 2">172606-1</strain>
    </source>
</reference>
<dbReference type="SUPFAM" id="SSF117396">
    <property type="entry name" value="TM1631-like"/>
    <property type="match status" value="1"/>
</dbReference>
<evidence type="ECO:0000313" key="2">
    <source>
        <dbReference type="Proteomes" id="UP000480178"/>
    </source>
</evidence>
<dbReference type="Proteomes" id="UP000480178">
    <property type="component" value="Chromosome"/>
</dbReference>
<accession>A0A6C0GVE2</accession>
<proteinExistence type="predicted"/>
<dbReference type="PANTHER" id="PTHR30348">
    <property type="entry name" value="UNCHARACTERIZED PROTEIN YECE"/>
    <property type="match status" value="1"/>
</dbReference>